<accession>E2ALB2</accession>
<reference evidence="1 2" key="1">
    <citation type="journal article" date="2010" name="Science">
        <title>Genomic comparison of the ants Camponotus floridanus and Harpegnathos saltator.</title>
        <authorList>
            <person name="Bonasio R."/>
            <person name="Zhang G."/>
            <person name="Ye C."/>
            <person name="Mutti N.S."/>
            <person name="Fang X."/>
            <person name="Qin N."/>
            <person name="Donahue G."/>
            <person name="Yang P."/>
            <person name="Li Q."/>
            <person name="Li C."/>
            <person name="Zhang P."/>
            <person name="Huang Z."/>
            <person name="Berger S.L."/>
            <person name="Reinberg D."/>
            <person name="Wang J."/>
            <person name="Liebig J."/>
        </authorList>
    </citation>
    <scope>NUCLEOTIDE SEQUENCE [LARGE SCALE GENOMIC DNA]</scope>
    <source>
        <strain evidence="2">C129</strain>
    </source>
</reference>
<name>E2ALB2_CAMFO</name>
<organism evidence="2">
    <name type="scientific">Camponotus floridanus</name>
    <name type="common">Florida carpenter ant</name>
    <dbReference type="NCBI Taxonomy" id="104421"/>
    <lineage>
        <taxon>Eukaryota</taxon>
        <taxon>Metazoa</taxon>
        <taxon>Ecdysozoa</taxon>
        <taxon>Arthropoda</taxon>
        <taxon>Hexapoda</taxon>
        <taxon>Insecta</taxon>
        <taxon>Pterygota</taxon>
        <taxon>Neoptera</taxon>
        <taxon>Endopterygota</taxon>
        <taxon>Hymenoptera</taxon>
        <taxon>Apocrita</taxon>
        <taxon>Aculeata</taxon>
        <taxon>Formicoidea</taxon>
        <taxon>Formicidae</taxon>
        <taxon>Formicinae</taxon>
        <taxon>Camponotus</taxon>
    </lineage>
</organism>
<evidence type="ECO:0000313" key="1">
    <source>
        <dbReference type="EMBL" id="EFN65775.1"/>
    </source>
</evidence>
<dbReference type="OrthoDB" id="28868at2759"/>
<feature type="non-terminal residue" evidence="1">
    <location>
        <position position="127"/>
    </location>
</feature>
<dbReference type="EMBL" id="GL440584">
    <property type="protein sequence ID" value="EFN65775.1"/>
    <property type="molecule type" value="Genomic_DNA"/>
</dbReference>
<gene>
    <name evidence="1" type="ORF">EAG_08364</name>
</gene>
<proteinExistence type="predicted"/>
<dbReference type="InParanoid" id="E2ALB2"/>
<protein>
    <submittedName>
        <fullName evidence="1">Uncharacterized protein</fullName>
    </submittedName>
</protein>
<dbReference type="Proteomes" id="UP000000311">
    <property type="component" value="Unassembled WGS sequence"/>
</dbReference>
<dbReference type="AlphaFoldDB" id="E2ALB2"/>
<feature type="non-terminal residue" evidence="1">
    <location>
        <position position="1"/>
    </location>
</feature>
<keyword evidence="2" id="KW-1185">Reference proteome</keyword>
<evidence type="ECO:0000313" key="2">
    <source>
        <dbReference type="Proteomes" id="UP000000311"/>
    </source>
</evidence>
<sequence length="127" mass="15303">NSDLTIKYYFSQIYHWLKQCRLIYKQTKFIYMPKEKLLLEKQITIFVQYFQPHISYSIIDTSLNDIVQKVLSCLRIKNPTHSIFSTSPEQFTLWRDNNINDNFWNSTETEQITCILENIIFSDLNVH</sequence>